<sequence length="174" mass="19252">MVRHWVGISLARCSSFSSSSLLHSIFLMLGSSHSFHRALHCLGVLRASSDDTRAHWLRPYLDTEALRISSSMLVHTPPLTTGMVARSSAVPAFVVLSSLFWACFCSCFRPCFRACCRIGFLLQYAKEVWMGARVGVRKEEDCARRKEDGLQKVAGRCKKGSKTGRPSPSSVPAK</sequence>
<comment type="caution">
    <text evidence="1">The sequence shown here is derived from an EMBL/GenBank/DDBJ whole genome shotgun (WGS) entry which is preliminary data.</text>
</comment>
<proteinExistence type="predicted"/>
<evidence type="ECO:0000313" key="1">
    <source>
        <dbReference type="EMBL" id="KAL1835053.1"/>
    </source>
</evidence>
<gene>
    <name evidence="1" type="ORF">VTK73DRAFT_6363</name>
</gene>
<reference evidence="1 2" key="1">
    <citation type="journal article" date="2024" name="Commun. Biol.">
        <title>Comparative genomic analysis of thermophilic fungi reveals convergent evolutionary adaptations and gene losses.</title>
        <authorList>
            <person name="Steindorff A.S."/>
            <person name="Aguilar-Pontes M.V."/>
            <person name="Robinson A.J."/>
            <person name="Andreopoulos B."/>
            <person name="LaButti K."/>
            <person name="Kuo A."/>
            <person name="Mondo S."/>
            <person name="Riley R."/>
            <person name="Otillar R."/>
            <person name="Haridas S."/>
            <person name="Lipzen A."/>
            <person name="Grimwood J."/>
            <person name="Schmutz J."/>
            <person name="Clum A."/>
            <person name="Reid I.D."/>
            <person name="Moisan M.C."/>
            <person name="Butler G."/>
            <person name="Nguyen T.T.M."/>
            <person name="Dewar K."/>
            <person name="Conant G."/>
            <person name="Drula E."/>
            <person name="Henrissat B."/>
            <person name="Hansel C."/>
            <person name="Singer S."/>
            <person name="Hutchinson M.I."/>
            <person name="de Vries R.P."/>
            <person name="Natvig D.O."/>
            <person name="Powell A.J."/>
            <person name="Tsang A."/>
            <person name="Grigoriev I.V."/>
        </authorList>
    </citation>
    <scope>NUCLEOTIDE SEQUENCE [LARGE SCALE GENOMIC DNA]</scope>
    <source>
        <strain evidence="1 2">ATCC 24622</strain>
    </source>
</reference>
<name>A0ABR3V1C3_9PEZI</name>
<keyword evidence="2" id="KW-1185">Reference proteome</keyword>
<accession>A0ABR3V1C3</accession>
<protein>
    <submittedName>
        <fullName evidence="1">Uncharacterized protein</fullName>
    </submittedName>
</protein>
<organism evidence="1 2">
    <name type="scientific">Phialemonium thermophilum</name>
    <dbReference type="NCBI Taxonomy" id="223376"/>
    <lineage>
        <taxon>Eukaryota</taxon>
        <taxon>Fungi</taxon>
        <taxon>Dikarya</taxon>
        <taxon>Ascomycota</taxon>
        <taxon>Pezizomycotina</taxon>
        <taxon>Sordariomycetes</taxon>
        <taxon>Sordariomycetidae</taxon>
        <taxon>Cephalothecales</taxon>
        <taxon>Cephalothecaceae</taxon>
        <taxon>Phialemonium</taxon>
    </lineage>
</organism>
<evidence type="ECO:0000313" key="2">
    <source>
        <dbReference type="Proteomes" id="UP001586593"/>
    </source>
</evidence>
<dbReference type="EMBL" id="JAZHXJ010003589">
    <property type="protein sequence ID" value="KAL1835053.1"/>
    <property type="molecule type" value="Genomic_DNA"/>
</dbReference>
<dbReference type="Proteomes" id="UP001586593">
    <property type="component" value="Unassembled WGS sequence"/>
</dbReference>